<sequence length="29" mass="3202">NKNSDKTPNDSASTDNEDDNCEDNSDDKN</sequence>
<protein>
    <submittedName>
        <fullName evidence="2">Uncharacterized protein</fullName>
    </submittedName>
</protein>
<proteinExistence type="predicted"/>
<feature type="region of interest" description="Disordered" evidence="1">
    <location>
        <begin position="1"/>
        <end position="29"/>
    </location>
</feature>
<dbReference type="Proteomes" id="UP000663879">
    <property type="component" value="Unassembled WGS sequence"/>
</dbReference>
<evidence type="ECO:0000256" key="1">
    <source>
        <dbReference type="SAM" id="MobiDB-lite"/>
    </source>
</evidence>
<gene>
    <name evidence="2" type="ORF">OXX778_LOCUS22618</name>
</gene>
<feature type="non-terminal residue" evidence="2">
    <location>
        <position position="1"/>
    </location>
</feature>
<evidence type="ECO:0000313" key="2">
    <source>
        <dbReference type="EMBL" id="CAF1134360.1"/>
    </source>
</evidence>
<name>A0A814RN57_9BILA</name>
<dbReference type="EMBL" id="CAJNOC010009911">
    <property type="protein sequence ID" value="CAF1134360.1"/>
    <property type="molecule type" value="Genomic_DNA"/>
</dbReference>
<reference evidence="2" key="1">
    <citation type="submission" date="2021-02" db="EMBL/GenBank/DDBJ databases">
        <authorList>
            <person name="Nowell W R."/>
        </authorList>
    </citation>
    <scope>NUCLEOTIDE SEQUENCE</scope>
    <source>
        <strain evidence="2">Ploen Becks lab</strain>
    </source>
</reference>
<accession>A0A814RN57</accession>
<organism evidence="2 3">
    <name type="scientific">Brachionus calyciflorus</name>
    <dbReference type="NCBI Taxonomy" id="104777"/>
    <lineage>
        <taxon>Eukaryota</taxon>
        <taxon>Metazoa</taxon>
        <taxon>Spiralia</taxon>
        <taxon>Gnathifera</taxon>
        <taxon>Rotifera</taxon>
        <taxon>Eurotatoria</taxon>
        <taxon>Monogononta</taxon>
        <taxon>Pseudotrocha</taxon>
        <taxon>Ploima</taxon>
        <taxon>Brachionidae</taxon>
        <taxon>Brachionus</taxon>
    </lineage>
</organism>
<dbReference type="AlphaFoldDB" id="A0A814RN57"/>
<feature type="compositionally biased region" description="Acidic residues" evidence="1">
    <location>
        <begin position="15"/>
        <end position="29"/>
    </location>
</feature>
<keyword evidence="3" id="KW-1185">Reference proteome</keyword>
<comment type="caution">
    <text evidence="2">The sequence shown here is derived from an EMBL/GenBank/DDBJ whole genome shotgun (WGS) entry which is preliminary data.</text>
</comment>
<evidence type="ECO:0000313" key="3">
    <source>
        <dbReference type="Proteomes" id="UP000663879"/>
    </source>
</evidence>